<reference evidence="2 3" key="1">
    <citation type="submission" date="2018-10" db="EMBL/GenBank/DDBJ databases">
        <title>Genomic Encyclopedia of Type Strains, Phase IV (KMG-IV): sequencing the most valuable type-strain genomes for metagenomic binning, comparative biology and taxonomic classification.</title>
        <authorList>
            <person name="Goeker M."/>
        </authorList>
    </citation>
    <scope>NUCLEOTIDE SEQUENCE [LARGE SCALE GENOMIC DNA]</scope>
    <source>
        <strain evidence="2 3">DSM 25586</strain>
    </source>
</reference>
<keyword evidence="1" id="KW-1133">Transmembrane helix</keyword>
<organism evidence="2 3">
    <name type="scientific">Arthrobacter oryzae</name>
    <dbReference type="NCBI Taxonomy" id="409290"/>
    <lineage>
        <taxon>Bacteria</taxon>
        <taxon>Bacillati</taxon>
        <taxon>Actinomycetota</taxon>
        <taxon>Actinomycetes</taxon>
        <taxon>Micrococcales</taxon>
        <taxon>Micrococcaceae</taxon>
        <taxon>Arthrobacter</taxon>
    </lineage>
</organism>
<sequence>MSEVWPQLRPLCRKLALLGWASSAAGMAAGLAVAIASGTRLSPMMSTLQLVAGTCMAVSVGSFVIAAAMRPRARTREDVNPGPVAPRGQELRLEYSGEFPARGQTFLLGSLALLAGAVAFACAGLVLPSGPSVQSVAFCQVFLLGAAASGFTFMLFSKAARRRPDWQPDR</sequence>
<proteinExistence type="predicted"/>
<name>A0A495EUM2_9MICC</name>
<gene>
    <name evidence="2" type="ORF">C8D78_1289</name>
</gene>
<feature type="transmembrane region" description="Helical" evidence="1">
    <location>
        <begin position="106"/>
        <end position="127"/>
    </location>
</feature>
<dbReference type="Proteomes" id="UP000276055">
    <property type="component" value="Unassembled WGS sequence"/>
</dbReference>
<dbReference type="AlphaFoldDB" id="A0A495EUM2"/>
<dbReference type="OrthoDB" id="4950258at2"/>
<keyword evidence="1" id="KW-0812">Transmembrane</keyword>
<evidence type="ECO:0008006" key="4">
    <source>
        <dbReference type="Google" id="ProtNLM"/>
    </source>
</evidence>
<feature type="transmembrane region" description="Helical" evidence="1">
    <location>
        <begin position="133"/>
        <end position="156"/>
    </location>
</feature>
<evidence type="ECO:0000313" key="2">
    <source>
        <dbReference type="EMBL" id="RKR20650.1"/>
    </source>
</evidence>
<accession>A0A495EUM2</accession>
<feature type="transmembrane region" description="Helical" evidence="1">
    <location>
        <begin position="50"/>
        <end position="69"/>
    </location>
</feature>
<keyword evidence="1" id="KW-0472">Membrane</keyword>
<evidence type="ECO:0000313" key="3">
    <source>
        <dbReference type="Proteomes" id="UP000276055"/>
    </source>
</evidence>
<evidence type="ECO:0000256" key="1">
    <source>
        <dbReference type="SAM" id="Phobius"/>
    </source>
</evidence>
<comment type="caution">
    <text evidence="2">The sequence shown here is derived from an EMBL/GenBank/DDBJ whole genome shotgun (WGS) entry which is preliminary data.</text>
</comment>
<dbReference type="EMBL" id="RBIR01000002">
    <property type="protein sequence ID" value="RKR20650.1"/>
    <property type="molecule type" value="Genomic_DNA"/>
</dbReference>
<protein>
    <recommendedName>
        <fullName evidence="4">Transmembrane protein</fullName>
    </recommendedName>
</protein>